<reference evidence="1 2" key="1">
    <citation type="submission" date="2019-11" db="EMBL/GenBank/DDBJ databases">
        <title>Whole-genome sequence of a the green, strictly anaerobic photosynthetic bacterium Heliobacillus mobilis DSM 6151.</title>
        <authorList>
            <person name="Kyndt J.A."/>
            <person name="Meyer T.E."/>
        </authorList>
    </citation>
    <scope>NUCLEOTIDE SEQUENCE [LARGE SCALE GENOMIC DNA]</scope>
    <source>
        <strain evidence="1 2">DSM 6151</strain>
    </source>
</reference>
<evidence type="ECO:0008006" key="3">
    <source>
        <dbReference type="Google" id="ProtNLM"/>
    </source>
</evidence>
<dbReference type="EMBL" id="WNKU01000031">
    <property type="protein sequence ID" value="MTV50678.1"/>
    <property type="molecule type" value="Genomic_DNA"/>
</dbReference>
<keyword evidence="2" id="KW-1185">Reference proteome</keyword>
<organism evidence="1 2">
    <name type="scientific">Heliobacterium mobile</name>
    <name type="common">Heliobacillus mobilis</name>
    <dbReference type="NCBI Taxonomy" id="28064"/>
    <lineage>
        <taxon>Bacteria</taxon>
        <taxon>Bacillati</taxon>
        <taxon>Bacillota</taxon>
        <taxon>Clostridia</taxon>
        <taxon>Eubacteriales</taxon>
        <taxon>Heliobacteriaceae</taxon>
        <taxon>Heliobacterium</taxon>
    </lineage>
</organism>
<name>A0A6I3SNT8_HELMO</name>
<sequence length="59" mass="6549">MNYTQKSRIEQITDSTLIVGIDVAKETHVARAQDHRGIELGRRLIFAATIGDLKHCISG</sequence>
<evidence type="ECO:0000313" key="2">
    <source>
        <dbReference type="Proteomes" id="UP000430670"/>
    </source>
</evidence>
<dbReference type="Proteomes" id="UP000430670">
    <property type="component" value="Unassembled WGS sequence"/>
</dbReference>
<gene>
    <name evidence="1" type="ORF">GJ688_17215</name>
</gene>
<dbReference type="AlphaFoldDB" id="A0A6I3SNT8"/>
<dbReference type="RefSeq" id="WP_155477754.1">
    <property type="nucleotide sequence ID" value="NZ_WNKU01000031.1"/>
</dbReference>
<comment type="caution">
    <text evidence="1">The sequence shown here is derived from an EMBL/GenBank/DDBJ whole genome shotgun (WGS) entry which is preliminary data.</text>
</comment>
<accession>A0A6I3SNT8</accession>
<proteinExistence type="predicted"/>
<protein>
    <recommendedName>
        <fullName evidence="3">IS110 family transposase</fullName>
    </recommendedName>
</protein>
<dbReference type="OrthoDB" id="9811278at2"/>
<evidence type="ECO:0000313" key="1">
    <source>
        <dbReference type="EMBL" id="MTV50678.1"/>
    </source>
</evidence>